<evidence type="ECO:0008006" key="3">
    <source>
        <dbReference type="Google" id="ProtNLM"/>
    </source>
</evidence>
<accession>A0ABS5RIH5</accession>
<dbReference type="RefSeq" id="WP_214091622.1">
    <property type="nucleotide sequence ID" value="NZ_JAHCLR010000004.1"/>
</dbReference>
<comment type="caution">
    <text evidence="1">The sequence shown here is derived from an EMBL/GenBank/DDBJ whole genome shotgun (WGS) entry which is preliminary data.</text>
</comment>
<evidence type="ECO:0000313" key="1">
    <source>
        <dbReference type="EMBL" id="MBS9532744.1"/>
    </source>
</evidence>
<gene>
    <name evidence="1" type="ORF">KIH27_03980</name>
</gene>
<proteinExistence type="predicted"/>
<keyword evidence="2" id="KW-1185">Reference proteome</keyword>
<dbReference type="Proteomes" id="UP001519535">
    <property type="component" value="Unassembled WGS sequence"/>
</dbReference>
<sequence>MSTDTAVKRQALAEQAAQFGWQRTQRERVDVYNRGVYQVQAIWRDDDTVNGGSHYEDTILLTFTREYDKIRGWLAK</sequence>
<name>A0ABS5RIH5_9MYCO</name>
<evidence type="ECO:0000313" key="2">
    <source>
        <dbReference type="Proteomes" id="UP001519535"/>
    </source>
</evidence>
<dbReference type="EMBL" id="JAHCLR010000004">
    <property type="protein sequence ID" value="MBS9532744.1"/>
    <property type="molecule type" value="Genomic_DNA"/>
</dbReference>
<organism evidence="1 2">
    <name type="scientific">Mycolicibacter acidiphilus</name>
    <dbReference type="NCBI Taxonomy" id="2835306"/>
    <lineage>
        <taxon>Bacteria</taxon>
        <taxon>Bacillati</taxon>
        <taxon>Actinomycetota</taxon>
        <taxon>Actinomycetes</taxon>
        <taxon>Mycobacteriales</taxon>
        <taxon>Mycobacteriaceae</taxon>
        <taxon>Mycolicibacter</taxon>
    </lineage>
</organism>
<reference evidence="1 2" key="1">
    <citation type="submission" date="2021-05" db="EMBL/GenBank/DDBJ databases">
        <title>Mycobacterium acidophilum sp. nov., an extremely acid-tolerant member of the genus Mycobacterium.</title>
        <authorList>
            <person name="Xia J."/>
        </authorList>
    </citation>
    <scope>NUCLEOTIDE SEQUENCE [LARGE SCALE GENOMIC DNA]</scope>
    <source>
        <strain evidence="1 2">M1</strain>
    </source>
</reference>
<protein>
    <recommendedName>
        <fullName evidence="3">PepSY domain-containing protein</fullName>
    </recommendedName>
</protein>